<proteinExistence type="predicted"/>
<evidence type="ECO:0000313" key="2">
    <source>
        <dbReference type="EMBL" id="CAH3172706.1"/>
    </source>
</evidence>
<evidence type="ECO:0000256" key="1">
    <source>
        <dbReference type="SAM" id="MobiDB-lite"/>
    </source>
</evidence>
<name>A0ABN8R1Q1_9CNID</name>
<sequence length="230" mass="26020">MLNNKLKLNSGKTEIIVFSSSYHPRPALKNLVIAFDTVDYIENNTALSEGAKAREILSSPNTVEYMSSEESDPGDTTEERSRGPKPRKIKKLSWERSKLKNIKEILDKCYLSGLNAKQRRTSAHVSRYDEVSPRPCPVDGPRWAVCNDIKTTVAVVSPLDYIRKQQVAAIEKLNFGISAAAMGESYLNNKEIEEGRFEIVYESAEQWLSDRWRKALQFGALHQTKVLVVD</sequence>
<organism evidence="2 3">
    <name type="scientific">Porites lobata</name>
    <dbReference type="NCBI Taxonomy" id="104759"/>
    <lineage>
        <taxon>Eukaryota</taxon>
        <taxon>Metazoa</taxon>
        <taxon>Cnidaria</taxon>
        <taxon>Anthozoa</taxon>
        <taxon>Hexacorallia</taxon>
        <taxon>Scleractinia</taxon>
        <taxon>Fungiina</taxon>
        <taxon>Poritidae</taxon>
        <taxon>Porites</taxon>
    </lineage>
</organism>
<evidence type="ECO:0000313" key="3">
    <source>
        <dbReference type="Proteomes" id="UP001159405"/>
    </source>
</evidence>
<feature type="compositionally biased region" description="Acidic residues" evidence="1">
    <location>
        <begin position="67"/>
        <end position="76"/>
    </location>
</feature>
<gene>
    <name evidence="2" type="ORF">PLOB_00013314</name>
</gene>
<dbReference type="InterPro" id="IPR027417">
    <property type="entry name" value="P-loop_NTPase"/>
</dbReference>
<protein>
    <submittedName>
        <fullName evidence="2">Uncharacterized protein</fullName>
    </submittedName>
</protein>
<keyword evidence="3" id="KW-1185">Reference proteome</keyword>
<dbReference type="EMBL" id="CALNXK010000176">
    <property type="protein sequence ID" value="CAH3172706.1"/>
    <property type="molecule type" value="Genomic_DNA"/>
</dbReference>
<accession>A0ABN8R1Q1</accession>
<reference evidence="2 3" key="1">
    <citation type="submission" date="2022-05" db="EMBL/GenBank/DDBJ databases">
        <authorList>
            <consortium name="Genoscope - CEA"/>
            <person name="William W."/>
        </authorList>
    </citation>
    <scope>NUCLEOTIDE SEQUENCE [LARGE SCALE GENOMIC DNA]</scope>
</reference>
<dbReference type="Gene3D" id="3.40.50.300">
    <property type="entry name" value="P-loop containing nucleotide triphosphate hydrolases"/>
    <property type="match status" value="1"/>
</dbReference>
<dbReference type="Proteomes" id="UP001159405">
    <property type="component" value="Unassembled WGS sequence"/>
</dbReference>
<comment type="caution">
    <text evidence="2">The sequence shown here is derived from an EMBL/GenBank/DDBJ whole genome shotgun (WGS) entry which is preliminary data.</text>
</comment>
<feature type="region of interest" description="Disordered" evidence="1">
    <location>
        <begin position="58"/>
        <end position="89"/>
    </location>
</feature>